<dbReference type="EMBL" id="LAZR01001220">
    <property type="protein sequence ID" value="KKN48455.1"/>
    <property type="molecule type" value="Genomic_DNA"/>
</dbReference>
<proteinExistence type="predicted"/>
<evidence type="ECO:0000313" key="1">
    <source>
        <dbReference type="EMBL" id="KKN48455.1"/>
    </source>
</evidence>
<gene>
    <name evidence="1" type="ORF">LCGC14_0652720</name>
</gene>
<protein>
    <recommendedName>
        <fullName evidence="2">Apea-like HEPN domain-containing protein</fullName>
    </recommendedName>
</protein>
<sequence>MLQLSKFLPFTFGYRYYIILPPFSQLYSYTQGFLGHQYPYPAGMLSLKDPETLSLWKECWKKNYSYFYNNLYDLSKDPEKTRLFKYTLNTLRTIDNITYLSLKNFLLVSTLEGLLFKKSIQQKLNVSKSNKSVPTTKAFLRVCKNMGKKWRFLLDEKYFISSIFNQKDHDKDLKDFILSAFQYRNNIAHPEEKRDIEFKPIYLYDKEPTSRYDYILGSKILEWFRRFLRFLINTWIKKKFRNQDDWYGYLDSLFP</sequence>
<reference evidence="1" key="1">
    <citation type="journal article" date="2015" name="Nature">
        <title>Complex archaea that bridge the gap between prokaryotes and eukaryotes.</title>
        <authorList>
            <person name="Spang A."/>
            <person name="Saw J.H."/>
            <person name="Jorgensen S.L."/>
            <person name="Zaremba-Niedzwiedzka K."/>
            <person name="Martijn J."/>
            <person name="Lind A.E."/>
            <person name="van Eijk R."/>
            <person name="Schleper C."/>
            <person name="Guy L."/>
            <person name="Ettema T.J."/>
        </authorList>
    </citation>
    <scope>NUCLEOTIDE SEQUENCE</scope>
</reference>
<evidence type="ECO:0008006" key="2">
    <source>
        <dbReference type="Google" id="ProtNLM"/>
    </source>
</evidence>
<comment type="caution">
    <text evidence="1">The sequence shown here is derived from an EMBL/GenBank/DDBJ whole genome shotgun (WGS) entry which is preliminary data.</text>
</comment>
<accession>A0A0F9QVT6</accession>
<dbReference type="AlphaFoldDB" id="A0A0F9QVT6"/>
<organism evidence="1">
    <name type="scientific">marine sediment metagenome</name>
    <dbReference type="NCBI Taxonomy" id="412755"/>
    <lineage>
        <taxon>unclassified sequences</taxon>
        <taxon>metagenomes</taxon>
        <taxon>ecological metagenomes</taxon>
    </lineage>
</organism>
<name>A0A0F9QVT6_9ZZZZ</name>